<protein>
    <submittedName>
        <fullName evidence="1">Uncharacterized protein</fullName>
    </submittedName>
</protein>
<gene>
    <name evidence="1" type="ORF">ILYODFUR_033794</name>
</gene>
<accession>A0ABV0UZ92</accession>
<proteinExistence type="predicted"/>
<sequence length="99" mass="10795">MPVCMYIIQHGETCATVRVAVHMPSAKVTSFPKAPGAQISCQGSIKGEIMAIIVECTFLIYSPSGRTKCQHSVTISGIQTPLLQVKSHYEEEMVVLSRN</sequence>
<name>A0ABV0UZ92_9TELE</name>
<comment type="caution">
    <text evidence="1">The sequence shown here is derived from an EMBL/GenBank/DDBJ whole genome shotgun (WGS) entry which is preliminary data.</text>
</comment>
<evidence type="ECO:0000313" key="1">
    <source>
        <dbReference type="EMBL" id="MEQ2249852.1"/>
    </source>
</evidence>
<dbReference type="Proteomes" id="UP001482620">
    <property type="component" value="Unassembled WGS sequence"/>
</dbReference>
<reference evidence="1 2" key="1">
    <citation type="submission" date="2021-06" db="EMBL/GenBank/DDBJ databases">
        <authorList>
            <person name="Palmer J.M."/>
        </authorList>
    </citation>
    <scope>NUCLEOTIDE SEQUENCE [LARGE SCALE GENOMIC DNA]</scope>
    <source>
        <strain evidence="2">if_2019</strain>
        <tissue evidence="1">Muscle</tissue>
    </source>
</reference>
<evidence type="ECO:0000313" key="2">
    <source>
        <dbReference type="Proteomes" id="UP001482620"/>
    </source>
</evidence>
<keyword evidence="2" id="KW-1185">Reference proteome</keyword>
<dbReference type="EMBL" id="JAHRIQ010086969">
    <property type="protein sequence ID" value="MEQ2249852.1"/>
    <property type="molecule type" value="Genomic_DNA"/>
</dbReference>
<organism evidence="1 2">
    <name type="scientific">Ilyodon furcidens</name>
    <name type="common">goldbreast splitfin</name>
    <dbReference type="NCBI Taxonomy" id="33524"/>
    <lineage>
        <taxon>Eukaryota</taxon>
        <taxon>Metazoa</taxon>
        <taxon>Chordata</taxon>
        <taxon>Craniata</taxon>
        <taxon>Vertebrata</taxon>
        <taxon>Euteleostomi</taxon>
        <taxon>Actinopterygii</taxon>
        <taxon>Neopterygii</taxon>
        <taxon>Teleostei</taxon>
        <taxon>Neoteleostei</taxon>
        <taxon>Acanthomorphata</taxon>
        <taxon>Ovalentaria</taxon>
        <taxon>Atherinomorphae</taxon>
        <taxon>Cyprinodontiformes</taxon>
        <taxon>Goodeidae</taxon>
        <taxon>Ilyodon</taxon>
    </lineage>
</organism>